<keyword evidence="4" id="KW-0472">Membrane</keyword>
<dbReference type="PANTHER" id="PTHR46093:SF18">
    <property type="entry name" value="FIBRONECTIN TYPE-III DOMAIN-CONTAINING PROTEIN"/>
    <property type="match status" value="1"/>
</dbReference>
<dbReference type="SUPFAM" id="SSF117281">
    <property type="entry name" value="Kelch motif"/>
    <property type="match status" value="1"/>
</dbReference>
<dbReference type="AlphaFoldDB" id="A0A433Q8A9"/>
<dbReference type="Proteomes" id="UP000274822">
    <property type="component" value="Unassembled WGS sequence"/>
</dbReference>
<feature type="compositionally biased region" description="Low complexity" evidence="3">
    <location>
        <begin position="253"/>
        <end position="263"/>
    </location>
</feature>
<feature type="compositionally biased region" description="Low complexity" evidence="3">
    <location>
        <begin position="157"/>
        <end position="182"/>
    </location>
</feature>
<dbReference type="Gene3D" id="2.120.10.80">
    <property type="entry name" value="Kelch-type beta propeller"/>
    <property type="match status" value="1"/>
</dbReference>
<gene>
    <name evidence="5" type="ORF">BC938DRAFT_471329</name>
</gene>
<protein>
    <recommendedName>
        <fullName evidence="7">Galactose oxidase</fullName>
    </recommendedName>
</protein>
<keyword evidence="1" id="KW-0880">Kelch repeat</keyword>
<feature type="compositionally biased region" description="Gly residues" evidence="3">
    <location>
        <begin position="299"/>
        <end position="315"/>
    </location>
</feature>
<keyword evidence="4" id="KW-0812">Transmembrane</keyword>
<proteinExistence type="predicted"/>
<keyword evidence="4" id="KW-1133">Transmembrane helix</keyword>
<evidence type="ECO:0000256" key="2">
    <source>
        <dbReference type="ARBA" id="ARBA00022737"/>
    </source>
</evidence>
<comment type="caution">
    <text evidence="5">The sequence shown here is derived from an EMBL/GenBank/DDBJ whole genome shotgun (WGS) entry which is preliminary data.</text>
</comment>
<sequence length="371" mass="39196">MLPNDQIIMIGGLTGVQINYTYVYLQYAAMTDVPIFDTNTLTWNLKNATGNAPVVRRMHTAVLGSDGYSIIICCGGTQSESVNLNDVAVLNTKTMQWTQPNVGGNAPAGRFAPSSILVNGQMLVFFGFSNAATGLDDLAILDTRSTPYQWANNFVPAGTNSSTSSNTSTTTAPPSQSSSSSGGLSGIGGIGGVIGIAIGALILIALLLFLLIRKPWRGRSHSELPQAPGDPYRGTPPPPPVQYNNNSMGQVQPTAPYNAYANPNIPPVPPGQYGYGAQPGYGAQNYEIPYQQQQQQQSGPGGYGGQPGYGYGGQPPGNPESHKPIIAGLSQTTGAPAPPAYPMSQKPDFDDTNEVTPTYTLKEIEREPRNN</sequence>
<evidence type="ECO:0008006" key="7">
    <source>
        <dbReference type="Google" id="ProtNLM"/>
    </source>
</evidence>
<accession>A0A433Q8A9</accession>
<feature type="transmembrane region" description="Helical" evidence="4">
    <location>
        <begin position="187"/>
        <end position="212"/>
    </location>
</feature>
<dbReference type="PANTHER" id="PTHR46093">
    <property type="entry name" value="ACYL-COA-BINDING DOMAIN-CONTAINING PROTEIN 5"/>
    <property type="match status" value="1"/>
</dbReference>
<feature type="compositionally biased region" description="Basic and acidic residues" evidence="3">
    <location>
        <begin position="362"/>
        <end position="371"/>
    </location>
</feature>
<keyword evidence="6" id="KW-1185">Reference proteome</keyword>
<dbReference type="InterPro" id="IPR015915">
    <property type="entry name" value="Kelch-typ_b-propeller"/>
</dbReference>
<evidence type="ECO:0000256" key="4">
    <source>
        <dbReference type="SAM" id="Phobius"/>
    </source>
</evidence>
<feature type="region of interest" description="Disordered" evidence="3">
    <location>
        <begin position="291"/>
        <end position="371"/>
    </location>
</feature>
<name>A0A433Q8A9_9FUNG</name>
<keyword evidence="2" id="KW-0677">Repeat</keyword>
<evidence type="ECO:0000256" key="1">
    <source>
        <dbReference type="ARBA" id="ARBA00022441"/>
    </source>
</evidence>
<dbReference type="EMBL" id="RBNJ01011384">
    <property type="protein sequence ID" value="RUS26024.1"/>
    <property type="molecule type" value="Genomic_DNA"/>
</dbReference>
<feature type="region of interest" description="Disordered" evidence="3">
    <location>
        <begin position="157"/>
        <end position="183"/>
    </location>
</feature>
<feature type="compositionally biased region" description="Polar residues" evidence="3">
    <location>
        <begin position="242"/>
        <end position="252"/>
    </location>
</feature>
<feature type="region of interest" description="Disordered" evidence="3">
    <location>
        <begin position="222"/>
        <end position="263"/>
    </location>
</feature>
<organism evidence="5 6">
    <name type="scientific">Jimgerdemannia flammicorona</name>
    <dbReference type="NCBI Taxonomy" id="994334"/>
    <lineage>
        <taxon>Eukaryota</taxon>
        <taxon>Fungi</taxon>
        <taxon>Fungi incertae sedis</taxon>
        <taxon>Mucoromycota</taxon>
        <taxon>Mucoromycotina</taxon>
        <taxon>Endogonomycetes</taxon>
        <taxon>Endogonales</taxon>
        <taxon>Endogonaceae</taxon>
        <taxon>Jimgerdemannia</taxon>
    </lineage>
</organism>
<evidence type="ECO:0000313" key="5">
    <source>
        <dbReference type="EMBL" id="RUS26024.1"/>
    </source>
</evidence>
<evidence type="ECO:0000256" key="3">
    <source>
        <dbReference type="SAM" id="MobiDB-lite"/>
    </source>
</evidence>
<evidence type="ECO:0000313" key="6">
    <source>
        <dbReference type="Proteomes" id="UP000274822"/>
    </source>
</evidence>
<reference evidence="5 6" key="1">
    <citation type="journal article" date="2018" name="New Phytol.">
        <title>Phylogenomics of Endogonaceae and evolution of mycorrhizas within Mucoromycota.</title>
        <authorList>
            <person name="Chang Y."/>
            <person name="Desiro A."/>
            <person name="Na H."/>
            <person name="Sandor L."/>
            <person name="Lipzen A."/>
            <person name="Clum A."/>
            <person name="Barry K."/>
            <person name="Grigoriev I.V."/>
            <person name="Martin F.M."/>
            <person name="Stajich J.E."/>
            <person name="Smith M.E."/>
            <person name="Bonito G."/>
            <person name="Spatafora J.W."/>
        </authorList>
    </citation>
    <scope>NUCLEOTIDE SEQUENCE [LARGE SCALE GENOMIC DNA]</scope>
    <source>
        <strain evidence="5 6">AD002</strain>
    </source>
</reference>
<dbReference type="Pfam" id="PF24681">
    <property type="entry name" value="Kelch_KLHDC2_KLHL20_DRC7"/>
    <property type="match status" value="1"/>
</dbReference>